<dbReference type="Proteomes" id="UP001066276">
    <property type="component" value="Chromosome 3_2"/>
</dbReference>
<protein>
    <submittedName>
        <fullName evidence="2">Uncharacterized protein</fullName>
    </submittedName>
</protein>
<feature type="compositionally biased region" description="Polar residues" evidence="1">
    <location>
        <begin position="45"/>
        <end position="55"/>
    </location>
</feature>
<evidence type="ECO:0000256" key="1">
    <source>
        <dbReference type="SAM" id="MobiDB-lite"/>
    </source>
</evidence>
<comment type="caution">
    <text evidence="2">The sequence shown here is derived from an EMBL/GenBank/DDBJ whole genome shotgun (WGS) entry which is preliminary data.</text>
</comment>
<name>A0AAV7U2J8_PLEWA</name>
<sequence length="89" mass="9522">MTPGRGVVHEGESGHRSRFCNSSSRNIRQPATLGQAASALKPEPVSSNETPSASKMPTTLSLTFLATDKPQISFCVEEPSAKNPVLHFI</sequence>
<feature type="compositionally biased region" description="Polar residues" evidence="1">
    <location>
        <begin position="19"/>
        <end position="29"/>
    </location>
</feature>
<reference evidence="2" key="1">
    <citation type="journal article" date="2022" name="bioRxiv">
        <title>Sequencing and chromosome-scale assembly of the giantPleurodeles waltlgenome.</title>
        <authorList>
            <person name="Brown T."/>
            <person name="Elewa A."/>
            <person name="Iarovenko S."/>
            <person name="Subramanian E."/>
            <person name="Araus A.J."/>
            <person name="Petzold A."/>
            <person name="Susuki M."/>
            <person name="Suzuki K.-i.T."/>
            <person name="Hayashi T."/>
            <person name="Toyoda A."/>
            <person name="Oliveira C."/>
            <person name="Osipova E."/>
            <person name="Leigh N.D."/>
            <person name="Simon A."/>
            <person name="Yun M.H."/>
        </authorList>
    </citation>
    <scope>NUCLEOTIDE SEQUENCE</scope>
    <source>
        <strain evidence="2">20211129_DDA</strain>
        <tissue evidence="2">Liver</tissue>
    </source>
</reference>
<dbReference type="AlphaFoldDB" id="A0AAV7U2J8"/>
<gene>
    <name evidence="2" type="ORF">NDU88_007273</name>
</gene>
<proteinExistence type="predicted"/>
<organism evidence="2 3">
    <name type="scientific">Pleurodeles waltl</name>
    <name type="common">Iberian ribbed newt</name>
    <dbReference type="NCBI Taxonomy" id="8319"/>
    <lineage>
        <taxon>Eukaryota</taxon>
        <taxon>Metazoa</taxon>
        <taxon>Chordata</taxon>
        <taxon>Craniata</taxon>
        <taxon>Vertebrata</taxon>
        <taxon>Euteleostomi</taxon>
        <taxon>Amphibia</taxon>
        <taxon>Batrachia</taxon>
        <taxon>Caudata</taxon>
        <taxon>Salamandroidea</taxon>
        <taxon>Salamandridae</taxon>
        <taxon>Pleurodelinae</taxon>
        <taxon>Pleurodeles</taxon>
    </lineage>
</organism>
<keyword evidence="3" id="KW-1185">Reference proteome</keyword>
<dbReference type="EMBL" id="JANPWB010000006">
    <property type="protein sequence ID" value="KAJ1182078.1"/>
    <property type="molecule type" value="Genomic_DNA"/>
</dbReference>
<evidence type="ECO:0000313" key="3">
    <source>
        <dbReference type="Proteomes" id="UP001066276"/>
    </source>
</evidence>
<evidence type="ECO:0000313" key="2">
    <source>
        <dbReference type="EMBL" id="KAJ1182078.1"/>
    </source>
</evidence>
<accession>A0AAV7U2J8</accession>
<feature type="region of interest" description="Disordered" evidence="1">
    <location>
        <begin position="1"/>
        <end position="55"/>
    </location>
</feature>